<accession>A0ABS9HMF9</accession>
<keyword evidence="3" id="KW-0378">Hydrolase</keyword>
<dbReference type="SUPFAM" id="SSF56219">
    <property type="entry name" value="DNase I-like"/>
    <property type="match status" value="1"/>
</dbReference>
<reference evidence="3 4" key="2">
    <citation type="submission" date="2022-01" db="EMBL/GenBank/DDBJ databases">
        <title>Lysobacter chinensis sp. nov., a bacterium isolated from cow dung compost.</title>
        <authorList>
            <person name="Liu Y."/>
        </authorList>
    </citation>
    <scope>NUCLEOTIDE SEQUENCE [LARGE SCALE GENOMIC DNA]</scope>
    <source>
        <strain evidence="3 4">TLK-CK17</strain>
    </source>
</reference>
<reference evidence="3 4" key="3">
    <citation type="submission" date="2022-01" db="EMBL/GenBank/DDBJ databases">
        <authorList>
            <person name="Zhou L.Y."/>
        </authorList>
    </citation>
    <scope>NUCLEOTIDE SEQUENCE [LARGE SCALE GENOMIC DNA]</scope>
    <source>
        <strain evidence="3 4">TLK-CK17</strain>
    </source>
</reference>
<comment type="caution">
    <text evidence="3">The sequence shown here is derived from an EMBL/GenBank/DDBJ whole genome shotgun (WGS) entry which is preliminary data.</text>
</comment>
<feature type="chain" id="PRO_5047059506" evidence="1">
    <location>
        <begin position="27"/>
        <end position="306"/>
    </location>
</feature>
<organism evidence="3 4">
    <name type="scientific">Marilutibacter chinensis</name>
    <dbReference type="NCBI Taxonomy" id="2912247"/>
    <lineage>
        <taxon>Bacteria</taxon>
        <taxon>Pseudomonadati</taxon>
        <taxon>Pseudomonadota</taxon>
        <taxon>Gammaproteobacteria</taxon>
        <taxon>Lysobacterales</taxon>
        <taxon>Lysobacteraceae</taxon>
        <taxon>Marilutibacter</taxon>
    </lineage>
</organism>
<keyword evidence="3" id="KW-0540">Nuclease</keyword>
<keyword evidence="4" id="KW-1185">Reference proteome</keyword>
<dbReference type="EMBL" id="JAKJPO010000001">
    <property type="protein sequence ID" value="MCF7220216.1"/>
    <property type="molecule type" value="Genomic_DNA"/>
</dbReference>
<dbReference type="CDD" id="cd09083">
    <property type="entry name" value="EEP-1"/>
    <property type="match status" value="1"/>
</dbReference>
<evidence type="ECO:0000259" key="2">
    <source>
        <dbReference type="Pfam" id="PF03372"/>
    </source>
</evidence>
<feature type="domain" description="Endonuclease/exonuclease/phosphatase" evidence="2">
    <location>
        <begin position="45"/>
        <end position="293"/>
    </location>
</feature>
<name>A0ABS9HMF9_9GAMM</name>
<dbReference type="InterPro" id="IPR005135">
    <property type="entry name" value="Endo/exonuclease/phosphatase"/>
</dbReference>
<dbReference type="PANTHER" id="PTHR12121:SF36">
    <property type="entry name" value="ENDONUCLEASE_EXONUCLEASE_PHOSPHATASE DOMAIN-CONTAINING PROTEIN"/>
    <property type="match status" value="1"/>
</dbReference>
<evidence type="ECO:0000313" key="4">
    <source>
        <dbReference type="Proteomes" id="UP001430796"/>
    </source>
</evidence>
<dbReference type="Proteomes" id="UP001430796">
    <property type="component" value="Unassembled WGS sequence"/>
</dbReference>
<proteinExistence type="predicted"/>
<evidence type="ECO:0000313" key="3">
    <source>
        <dbReference type="EMBL" id="MCF7220216.1"/>
    </source>
</evidence>
<evidence type="ECO:0000256" key="1">
    <source>
        <dbReference type="SAM" id="SignalP"/>
    </source>
</evidence>
<dbReference type="Pfam" id="PF03372">
    <property type="entry name" value="Exo_endo_phos"/>
    <property type="match status" value="1"/>
</dbReference>
<dbReference type="RefSeq" id="WP_237052616.1">
    <property type="nucleotide sequence ID" value="NZ_JAKJPO010000001.1"/>
</dbReference>
<dbReference type="InterPro" id="IPR050410">
    <property type="entry name" value="CCR4/nocturin_mRNA_transcr"/>
</dbReference>
<dbReference type="PANTHER" id="PTHR12121">
    <property type="entry name" value="CARBON CATABOLITE REPRESSOR PROTEIN 4"/>
    <property type="match status" value="1"/>
</dbReference>
<keyword evidence="3" id="KW-0255">Endonuclease</keyword>
<reference evidence="4" key="1">
    <citation type="submission" date="2022-01" db="EMBL/GenBank/DDBJ databases">
        <title>Lysobacter chinensis sp. nov., a bacterium isolated from cow dung compost.</title>
        <authorList>
            <person name="Zhou L.Y."/>
        </authorList>
    </citation>
    <scope>NUCLEOTIDE SEQUENCE [LARGE SCALE GENOMIC DNA]</scope>
    <source>
        <strain evidence="4">TLK-CK17</strain>
    </source>
</reference>
<protein>
    <submittedName>
        <fullName evidence="3">Endonuclease/exonuclease/phosphatase family protein</fullName>
    </submittedName>
</protein>
<feature type="signal peptide" evidence="1">
    <location>
        <begin position="1"/>
        <end position="26"/>
    </location>
</feature>
<dbReference type="Gene3D" id="3.60.10.10">
    <property type="entry name" value="Endonuclease/exonuclease/phosphatase"/>
    <property type="match status" value="1"/>
</dbReference>
<sequence length="306" mass="33454">MRFGRGLVFSVSLAVLLLAGPPPVAAADDGSGDDTAAMGAALDVMTFNLRYAGTRPPNAWAERRPVVLELLRRRAPDLVGTQEGLYRQLIDIDEGLPEYEWIGLGRDGGSHGEFMAVFYRRDRLVPLEYDHFWLSDTPEAIGSRSWGNRFSRMATWVRFRDRQSGCELYALNTHLDHETPAARTKSAQLLVDRVSGFEPGIPVVLLGDFNAATTGPEAADQVYATLTAEGAFVDTWNEAGQGEPAFGTFHDFGGTGNAAGGARIDWILTRGAFVTRSAGIDTFARDGQYPSDHFPVTARVETPRCR</sequence>
<keyword evidence="1" id="KW-0732">Signal</keyword>
<dbReference type="GO" id="GO:0004519">
    <property type="term" value="F:endonuclease activity"/>
    <property type="evidence" value="ECO:0007669"/>
    <property type="project" value="UniProtKB-KW"/>
</dbReference>
<gene>
    <name evidence="3" type="ORF">L3V18_00220</name>
</gene>
<dbReference type="InterPro" id="IPR036691">
    <property type="entry name" value="Endo/exonu/phosph_ase_sf"/>
</dbReference>